<dbReference type="InterPro" id="IPR001375">
    <property type="entry name" value="Peptidase_S9_cat"/>
</dbReference>
<proteinExistence type="predicted"/>
<reference evidence="2" key="2">
    <citation type="submission" date="2023-01" db="EMBL/GenBank/DDBJ databases">
        <authorList>
            <person name="Sun Q."/>
            <person name="Evtushenko L."/>
        </authorList>
    </citation>
    <scope>NUCLEOTIDE SEQUENCE</scope>
    <source>
        <strain evidence="2">VKM B-1513</strain>
    </source>
</reference>
<evidence type="ECO:0000313" key="3">
    <source>
        <dbReference type="Proteomes" id="UP001143486"/>
    </source>
</evidence>
<organism evidence="2 3">
    <name type="scientific">Maricaulis virginensis</name>
    <dbReference type="NCBI Taxonomy" id="144022"/>
    <lineage>
        <taxon>Bacteria</taxon>
        <taxon>Pseudomonadati</taxon>
        <taxon>Pseudomonadota</taxon>
        <taxon>Alphaproteobacteria</taxon>
        <taxon>Maricaulales</taxon>
        <taxon>Maricaulaceae</taxon>
        <taxon>Maricaulis</taxon>
    </lineage>
</organism>
<dbReference type="EMBL" id="BSFE01000002">
    <property type="protein sequence ID" value="GLK51226.1"/>
    <property type="molecule type" value="Genomic_DNA"/>
</dbReference>
<keyword evidence="3" id="KW-1185">Reference proteome</keyword>
<dbReference type="Gene3D" id="3.40.50.1820">
    <property type="entry name" value="alpha/beta hydrolase"/>
    <property type="match status" value="1"/>
</dbReference>
<feature type="domain" description="Peptidase S9 prolyl oligopeptidase catalytic" evidence="1">
    <location>
        <begin position="1"/>
        <end position="135"/>
    </location>
</feature>
<dbReference type="InterPro" id="IPR029058">
    <property type="entry name" value="AB_hydrolase_fold"/>
</dbReference>
<protein>
    <recommendedName>
        <fullName evidence="1">Peptidase S9 prolyl oligopeptidase catalytic domain-containing protein</fullName>
    </recommendedName>
</protein>
<reference evidence="2" key="1">
    <citation type="journal article" date="2014" name="Int. J. Syst. Evol. Microbiol.">
        <title>Complete genome sequence of Corynebacterium casei LMG S-19264T (=DSM 44701T), isolated from a smear-ripened cheese.</title>
        <authorList>
            <consortium name="US DOE Joint Genome Institute (JGI-PGF)"/>
            <person name="Walter F."/>
            <person name="Albersmeier A."/>
            <person name="Kalinowski J."/>
            <person name="Ruckert C."/>
        </authorList>
    </citation>
    <scope>NUCLEOTIDE SEQUENCE</scope>
    <source>
        <strain evidence="2">VKM B-1513</strain>
    </source>
</reference>
<evidence type="ECO:0000259" key="1">
    <source>
        <dbReference type="Pfam" id="PF00326"/>
    </source>
</evidence>
<dbReference type="SUPFAM" id="SSF53474">
    <property type="entry name" value="alpha/beta-Hydrolases"/>
    <property type="match status" value="1"/>
</dbReference>
<evidence type="ECO:0000313" key="2">
    <source>
        <dbReference type="EMBL" id="GLK51226.1"/>
    </source>
</evidence>
<accession>A0A9W6IJ00</accession>
<dbReference type="Proteomes" id="UP001143486">
    <property type="component" value="Unassembled WGS sequence"/>
</dbReference>
<dbReference type="GO" id="GO:0006508">
    <property type="term" value="P:proteolysis"/>
    <property type="evidence" value="ECO:0007669"/>
    <property type="project" value="InterPro"/>
</dbReference>
<name>A0A9W6IJ00_9PROT</name>
<dbReference type="AlphaFoldDB" id="A0A9W6IJ00"/>
<comment type="caution">
    <text evidence="2">The sequence shown here is derived from an EMBL/GenBank/DDBJ whole genome shotgun (WGS) entry which is preliminary data.</text>
</comment>
<dbReference type="GO" id="GO:0008236">
    <property type="term" value="F:serine-type peptidase activity"/>
    <property type="evidence" value="ECO:0007669"/>
    <property type="project" value="InterPro"/>
</dbReference>
<sequence>MLAAMTLTLERYRCGIAGAGVSHIVAMMGYEQERLSGGSQLYWARNIGDWRGRHRENVDAISPALHAGRVQAPLMIIHGSEGIVVPYEQAETMAEAMDAAGRPYELMTIDGALLFLADDDQPQAPALENLIAFLQEHNPPE</sequence>
<dbReference type="Pfam" id="PF00326">
    <property type="entry name" value="Peptidase_S9"/>
    <property type="match status" value="1"/>
</dbReference>
<gene>
    <name evidence="2" type="ORF">GCM10017621_07340</name>
</gene>